<comment type="caution">
    <text evidence="1">The sequence shown here is derived from an EMBL/GenBank/DDBJ whole genome shotgun (WGS) entry which is preliminary data.</text>
</comment>
<sequence>MFFKRYLNKLINGDACGGRGRTTLVSNRPILLQLRVRTIFKLTKTWRTVCHRAPGVKNYLGKRVHPPVAWFEQVRASSSFLA</sequence>
<dbReference type="EMBL" id="CADEAL010000408">
    <property type="protein sequence ID" value="CAB1419748.1"/>
    <property type="molecule type" value="Genomic_DNA"/>
</dbReference>
<dbReference type="AlphaFoldDB" id="A0A9N7YBL9"/>
<protein>
    <submittedName>
        <fullName evidence="1">Uncharacterized protein</fullName>
    </submittedName>
</protein>
<evidence type="ECO:0000313" key="1">
    <source>
        <dbReference type="EMBL" id="CAB1419748.1"/>
    </source>
</evidence>
<name>A0A9N7YBL9_PLEPL</name>
<keyword evidence="2" id="KW-1185">Reference proteome</keyword>
<proteinExistence type="predicted"/>
<evidence type="ECO:0000313" key="2">
    <source>
        <dbReference type="Proteomes" id="UP001153269"/>
    </source>
</evidence>
<dbReference type="Proteomes" id="UP001153269">
    <property type="component" value="Unassembled WGS sequence"/>
</dbReference>
<gene>
    <name evidence="1" type="ORF">PLEPLA_LOCUS7599</name>
</gene>
<organism evidence="1 2">
    <name type="scientific">Pleuronectes platessa</name>
    <name type="common">European plaice</name>
    <dbReference type="NCBI Taxonomy" id="8262"/>
    <lineage>
        <taxon>Eukaryota</taxon>
        <taxon>Metazoa</taxon>
        <taxon>Chordata</taxon>
        <taxon>Craniata</taxon>
        <taxon>Vertebrata</taxon>
        <taxon>Euteleostomi</taxon>
        <taxon>Actinopterygii</taxon>
        <taxon>Neopterygii</taxon>
        <taxon>Teleostei</taxon>
        <taxon>Neoteleostei</taxon>
        <taxon>Acanthomorphata</taxon>
        <taxon>Carangaria</taxon>
        <taxon>Pleuronectiformes</taxon>
        <taxon>Pleuronectoidei</taxon>
        <taxon>Pleuronectidae</taxon>
        <taxon>Pleuronectes</taxon>
    </lineage>
</organism>
<reference evidence="1" key="1">
    <citation type="submission" date="2020-03" db="EMBL/GenBank/DDBJ databases">
        <authorList>
            <person name="Weist P."/>
        </authorList>
    </citation>
    <scope>NUCLEOTIDE SEQUENCE</scope>
</reference>
<accession>A0A9N7YBL9</accession>